<organism evidence="1 2">
    <name type="scientific">Durusdinium trenchii</name>
    <dbReference type="NCBI Taxonomy" id="1381693"/>
    <lineage>
        <taxon>Eukaryota</taxon>
        <taxon>Sar</taxon>
        <taxon>Alveolata</taxon>
        <taxon>Dinophyceae</taxon>
        <taxon>Suessiales</taxon>
        <taxon>Symbiodiniaceae</taxon>
        <taxon>Durusdinium</taxon>
    </lineage>
</organism>
<reference evidence="1 2" key="1">
    <citation type="submission" date="2024-02" db="EMBL/GenBank/DDBJ databases">
        <authorList>
            <person name="Chen Y."/>
            <person name="Shah S."/>
            <person name="Dougan E. K."/>
            <person name="Thang M."/>
            <person name="Chan C."/>
        </authorList>
    </citation>
    <scope>NUCLEOTIDE SEQUENCE [LARGE SCALE GENOMIC DNA]</scope>
</reference>
<gene>
    <name evidence="1" type="ORF">SCF082_LOCUS18706</name>
</gene>
<protein>
    <recommendedName>
        <fullName evidence="3">Plastid lipid-associated protein/fibrillin conserved domain-containing protein</fullName>
    </recommendedName>
</protein>
<sequence>MATYPLLTYAPSTSIQVTAKASLHQSVKGARRRVAHCLAEGRHVLPMISAGLCAIGATVTRKLRRPCKETQRSAWAWPWEWGTATLAAEIRDLLLAAKGDPLEADARQMVEQGIDRLAEARVACPAELLGFSSSPSDGLWRSVFIQGKTPKWEENARLLRPLVQNKVGQAYDAGKGRVTNYGEILGAGLHFVAEGSFTPVDDAGQCPKEFDVKIEQGGLVILGVPLLSTAISGPGLVRVLYIDEDIRIFESPTDSPDRWEEQGLRVIQVRDQLYKD</sequence>
<evidence type="ECO:0000313" key="2">
    <source>
        <dbReference type="Proteomes" id="UP001642464"/>
    </source>
</evidence>
<accession>A0ABP0KQS7</accession>
<keyword evidence="2" id="KW-1185">Reference proteome</keyword>
<dbReference type="EMBL" id="CAXAMM010012570">
    <property type="protein sequence ID" value="CAK9029251.1"/>
    <property type="molecule type" value="Genomic_DNA"/>
</dbReference>
<evidence type="ECO:0000313" key="1">
    <source>
        <dbReference type="EMBL" id="CAK9029251.1"/>
    </source>
</evidence>
<name>A0ABP0KQS7_9DINO</name>
<evidence type="ECO:0008006" key="3">
    <source>
        <dbReference type="Google" id="ProtNLM"/>
    </source>
</evidence>
<proteinExistence type="predicted"/>
<dbReference type="Proteomes" id="UP001642464">
    <property type="component" value="Unassembled WGS sequence"/>
</dbReference>
<comment type="caution">
    <text evidence="1">The sequence shown here is derived from an EMBL/GenBank/DDBJ whole genome shotgun (WGS) entry which is preliminary data.</text>
</comment>